<gene>
    <name evidence="1" type="ORF">N7532_004818</name>
</gene>
<reference evidence="1" key="1">
    <citation type="submission" date="2022-11" db="EMBL/GenBank/DDBJ databases">
        <authorList>
            <person name="Petersen C."/>
        </authorList>
    </citation>
    <scope>NUCLEOTIDE SEQUENCE</scope>
    <source>
        <strain evidence="1">IBT 30761</strain>
    </source>
</reference>
<protein>
    <submittedName>
        <fullName evidence="1">Uncharacterized protein</fullName>
    </submittedName>
</protein>
<feature type="non-terminal residue" evidence="1">
    <location>
        <position position="1"/>
    </location>
</feature>
<dbReference type="Proteomes" id="UP001149074">
    <property type="component" value="Unassembled WGS sequence"/>
</dbReference>
<evidence type="ECO:0000313" key="2">
    <source>
        <dbReference type="Proteomes" id="UP001149074"/>
    </source>
</evidence>
<organism evidence="1 2">
    <name type="scientific">Penicillium argentinense</name>
    <dbReference type="NCBI Taxonomy" id="1131581"/>
    <lineage>
        <taxon>Eukaryota</taxon>
        <taxon>Fungi</taxon>
        <taxon>Dikarya</taxon>
        <taxon>Ascomycota</taxon>
        <taxon>Pezizomycotina</taxon>
        <taxon>Eurotiomycetes</taxon>
        <taxon>Eurotiomycetidae</taxon>
        <taxon>Eurotiales</taxon>
        <taxon>Aspergillaceae</taxon>
        <taxon>Penicillium</taxon>
    </lineage>
</organism>
<dbReference type="EMBL" id="JAPQKI010000005">
    <property type="protein sequence ID" value="KAJ5097817.1"/>
    <property type="molecule type" value="Genomic_DNA"/>
</dbReference>
<sequence length="133" mass="14863">VKHQQQFTSKEDLINALNRQHGELFEDETREQYLLFTSVPLPQASALSHEQSRVSKFCRLSFDVATGTLVAKVMPSCVYEIPYGTMTVTFGNWRKEADSCFSPTLQAPNPPLTFVVETGLTESAGHLRLDARG</sequence>
<evidence type="ECO:0000313" key="1">
    <source>
        <dbReference type="EMBL" id="KAJ5097817.1"/>
    </source>
</evidence>
<dbReference type="OrthoDB" id="76567at2759"/>
<keyword evidence="2" id="KW-1185">Reference proteome</keyword>
<dbReference type="RefSeq" id="XP_056473471.1">
    <property type="nucleotide sequence ID" value="XM_056617312.1"/>
</dbReference>
<name>A0A9W9KAC1_9EURO</name>
<accession>A0A9W9KAC1</accession>
<reference evidence="1" key="2">
    <citation type="journal article" date="2023" name="IMA Fungus">
        <title>Comparative genomic study of the Penicillium genus elucidates a diverse pangenome and 15 lateral gene transfer events.</title>
        <authorList>
            <person name="Petersen C."/>
            <person name="Sorensen T."/>
            <person name="Nielsen M.R."/>
            <person name="Sondergaard T.E."/>
            <person name="Sorensen J.L."/>
            <person name="Fitzpatrick D.A."/>
            <person name="Frisvad J.C."/>
            <person name="Nielsen K.L."/>
        </authorList>
    </citation>
    <scope>NUCLEOTIDE SEQUENCE</scope>
    <source>
        <strain evidence="1">IBT 30761</strain>
    </source>
</reference>
<dbReference type="AlphaFoldDB" id="A0A9W9KAC1"/>
<proteinExistence type="predicted"/>
<dbReference type="GeneID" id="81356291"/>
<comment type="caution">
    <text evidence="1">The sequence shown here is derived from an EMBL/GenBank/DDBJ whole genome shotgun (WGS) entry which is preliminary data.</text>
</comment>